<evidence type="ECO:0000313" key="10">
    <source>
        <dbReference type="EMBL" id="KAI5967848.1"/>
    </source>
</evidence>
<evidence type="ECO:0000259" key="7">
    <source>
        <dbReference type="PROSITE" id="PS50002"/>
    </source>
</evidence>
<evidence type="ECO:0000256" key="4">
    <source>
        <dbReference type="PROSITE-ProRule" id="PRU00168"/>
    </source>
</evidence>
<dbReference type="InterPro" id="IPR001452">
    <property type="entry name" value="SH3_domain"/>
</dbReference>
<dbReference type="CDD" id="cd11883">
    <property type="entry name" value="SH3_Sdc25"/>
    <property type="match status" value="1"/>
</dbReference>
<dbReference type="InterPro" id="IPR019804">
    <property type="entry name" value="Ras_G-nucl-exch_fac_CS"/>
</dbReference>
<dbReference type="Proteomes" id="UP001204833">
    <property type="component" value="Unassembled WGS sequence"/>
</dbReference>
<feature type="region of interest" description="Disordered" evidence="6">
    <location>
        <begin position="1"/>
        <end position="27"/>
    </location>
</feature>
<feature type="domain" description="Ras-GEF" evidence="8">
    <location>
        <begin position="1063"/>
        <end position="1300"/>
    </location>
</feature>
<dbReference type="Gene3D" id="1.20.870.10">
    <property type="entry name" value="Son of sevenless (SoS) protein Chain: S domain 1"/>
    <property type="match status" value="1"/>
</dbReference>
<keyword evidence="2" id="KW-0131">Cell cycle</keyword>
<dbReference type="GeneID" id="76148336"/>
<dbReference type="PROSITE" id="PS00720">
    <property type="entry name" value="RASGEF"/>
    <property type="match status" value="1"/>
</dbReference>
<dbReference type="SMART" id="SM00147">
    <property type="entry name" value="RasGEF"/>
    <property type="match status" value="1"/>
</dbReference>
<dbReference type="GO" id="GO:0051301">
    <property type="term" value="P:cell division"/>
    <property type="evidence" value="ECO:0007669"/>
    <property type="project" value="UniProtKB-KW"/>
</dbReference>
<dbReference type="PROSITE" id="PS50009">
    <property type="entry name" value="RASGEF_CAT"/>
    <property type="match status" value="1"/>
</dbReference>
<dbReference type="InterPro" id="IPR023578">
    <property type="entry name" value="Ras_GEF_dom_sf"/>
</dbReference>
<evidence type="ECO:0000256" key="3">
    <source>
        <dbReference type="ARBA" id="ARBA00022658"/>
    </source>
</evidence>
<dbReference type="EMBL" id="JAIHNG010000021">
    <property type="protein sequence ID" value="KAI5967848.1"/>
    <property type="molecule type" value="Genomic_DNA"/>
</dbReference>
<dbReference type="GO" id="GO:0005886">
    <property type="term" value="C:plasma membrane"/>
    <property type="evidence" value="ECO:0007669"/>
    <property type="project" value="TreeGrafter"/>
</dbReference>
<feature type="region of interest" description="Disordered" evidence="6">
    <location>
        <begin position="135"/>
        <end position="211"/>
    </location>
</feature>
<dbReference type="InterPro" id="IPR036964">
    <property type="entry name" value="RASGEF_cat_dom_sf"/>
</dbReference>
<protein>
    <recommendedName>
        <fullName evidence="12">Cell division control protein 25</fullName>
    </recommendedName>
</protein>
<feature type="domain" description="N-terminal Ras-GEF" evidence="9">
    <location>
        <begin position="895"/>
        <end position="1029"/>
    </location>
</feature>
<evidence type="ECO:0008006" key="12">
    <source>
        <dbReference type="Google" id="ProtNLM"/>
    </source>
</evidence>
<dbReference type="SUPFAM" id="SSF50044">
    <property type="entry name" value="SH3-domain"/>
    <property type="match status" value="1"/>
</dbReference>
<dbReference type="GO" id="GO:0007265">
    <property type="term" value="P:Ras protein signal transduction"/>
    <property type="evidence" value="ECO:0007669"/>
    <property type="project" value="TreeGrafter"/>
</dbReference>
<dbReference type="Pfam" id="PF00618">
    <property type="entry name" value="RasGEF_N"/>
    <property type="match status" value="1"/>
</dbReference>
<dbReference type="PROSITE" id="PS50212">
    <property type="entry name" value="RASGEF_NTER"/>
    <property type="match status" value="1"/>
</dbReference>
<evidence type="ECO:0000259" key="9">
    <source>
        <dbReference type="PROSITE" id="PS50212"/>
    </source>
</evidence>
<comment type="caution">
    <text evidence="10">The sequence shown here is derived from an EMBL/GenBank/DDBJ whole genome shotgun (WGS) entry which is preliminary data.</text>
</comment>
<dbReference type="PROSITE" id="PS50002">
    <property type="entry name" value="SH3"/>
    <property type="match status" value="1"/>
</dbReference>
<keyword evidence="11" id="KW-1185">Reference proteome</keyword>
<evidence type="ECO:0000256" key="2">
    <source>
        <dbReference type="ARBA" id="ARBA00022618"/>
    </source>
</evidence>
<evidence type="ECO:0000256" key="6">
    <source>
        <dbReference type="SAM" id="MobiDB-lite"/>
    </source>
</evidence>
<feature type="region of interest" description="Disordered" evidence="6">
    <location>
        <begin position="480"/>
        <end position="499"/>
    </location>
</feature>
<sequence length="1301" mass="147341">MSNNPSFDEIAPDSVSPGSTHTGRGDQLSPIDTVIALHDFQGTQESHLSLTLGDTVYVLATSATGWWDGVIFDNDGEARRGWFPNTYVRSVNYVQPVLKKMKDNKELDSITAANTAANVLIPSFTSLLQKNLLESEKNSPSSATRKNSVVSFASSETSIPSDSKPAGQQSQGSGGGGGGDINSETESIPNRPSYSQNLSQETQTTRSDISSLQKLHLPSLNSLEEPALTSLEEAEYLSEEYRTRNNKTVSWLPRSTTSGDFVFYCQQLNIYCESLPLLSFDPSGFPPNLEFPDAESIENVLPVDLTSAQKASHLLTLRENSIVPSFDSVKRDSNSSLSTQSTNASYHNFSKPLFAIEGLFYEHGSDVTKWSIMRQEIESSLDLLLKSLLKPTRAVFDVHYSRLNKLIALICASSRLDQEDYVNGQYESAIRKKLWKICHTMSHLYLSSVLYLNEFENGDAASDMVKLHSMTSIPEGQNVLQNPRAQQGPTNSTSHLHPNDLENSILKSIQSDVAYLKQLANSFIDIFMQLTEDKIVQARDYDSSDISDDEGVERADVLPQTLPRFLLGEFNGGNWCNPFFVPKNNFLNASGNELKNKHHTKVLLDHQVLESVSRYSAEMIKLGEEACNKLESDGQQHDGDKEGFVEERNSQVLRLIYKFLHHSSSLIDLMESFDFTVFCLVKTHEYKTGSDLKKMNKSFNALSLQGQHNSTDLNLMFDYPIVLDFFQFKQEFHILVSHVIMATQSLSIGHVGPLYKDLDNDHYLFYDREILKNDNEKTAMLLSAVLLGRAEKMYGDGTADSEDVLLDLLQDSVGACTSVVEITQKLIEERETILNYATRVMHNEFDVQLLLMERNNTLSSERSEEHSYYSGGQMSAKDGPWYLQGDYESDLLLDVKGNIKGGTKEALIAHLTHHDMFDSQFNTAFLLTFATMMPLGELIRLLIERFNIEPPEGLGFEEYNNWIVRKQNPIRLRVMNIMKLLIEKNWSSSYFNESAIKRWLNFAESEAVQSFSIGRLLSNEIKNLLAGKIYTVERHPVFPNSKPPAPLIKGSTFVKKTKLLDIDYVELARQLTLKEFRMYCDISKFACIAKVWGKKSGLNENIESITKFIKYSNQLTNFVAYMILRKSDPKKRVQIIRYFIQVAEKCRQYNNFSSMTAIISALYSSPIHRLKKTWNFASADSLALLKNMNKLMNSSRNFNEYRDVLKFIGSEPCVPFFGVFLSDLTFVFHGNPDHLLNRTRMINFAKRAKTCDIVSGIDRFKNAGYNFLEVVDIQKYLEVWFDKCPSIEEQYQLSLALEKKN</sequence>
<proteinExistence type="predicted"/>
<dbReference type="InterPro" id="IPR000651">
    <property type="entry name" value="Ras-like_Gua-exchang_fac_N"/>
</dbReference>
<dbReference type="Gene3D" id="1.10.840.10">
    <property type="entry name" value="Ras guanine-nucleotide exchange factors catalytic domain"/>
    <property type="match status" value="1"/>
</dbReference>
<dbReference type="SMART" id="SM00229">
    <property type="entry name" value="RasGEFN"/>
    <property type="match status" value="1"/>
</dbReference>
<dbReference type="SUPFAM" id="SSF48366">
    <property type="entry name" value="Ras GEF"/>
    <property type="match status" value="1"/>
</dbReference>
<keyword evidence="3 4" id="KW-0344">Guanine-nucleotide releasing factor</keyword>
<dbReference type="CDD" id="cd00155">
    <property type="entry name" value="RasGEF"/>
    <property type="match status" value="1"/>
</dbReference>
<dbReference type="CDD" id="cd06224">
    <property type="entry name" value="REM"/>
    <property type="match status" value="1"/>
</dbReference>
<feature type="compositionally biased region" description="Polar residues" evidence="6">
    <location>
        <begin position="182"/>
        <end position="211"/>
    </location>
</feature>
<dbReference type="InterPro" id="IPR001895">
    <property type="entry name" value="RASGEF_cat_dom"/>
</dbReference>
<dbReference type="InterPro" id="IPR036028">
    <property type="entry name" value="SH3-like_dom_sf"/>
</dbReference>
<organism evidence="10 11">
    <name type="scientific">Candida theae</name>
    <dbReference type="NCBI Taxonomy" id="1198502"/>
    <lineage>
        <taxon>Eukaryota</taxon>
        <taxon>Fungi</taxon>
        <taxon>Dikarya</taxon>
        <taxon>Ascomycota</taxon>
        <taxon>Saccharomycotina</taxon>
        <taxon>Pichiomycetes</taxon>
        <taxon>Debaryomycetaceae</taxon>
        <taxon>Candida/Lodderomyces clade</taxon>
        <taxon>Candida</taxon>
    </lineage>
</organism>
<dbReference type="GO" id="GO:0030447">
    <property type="term" value="P:filamentous growth"/>
    <property type="evidence" value="ECO:0007669"/>
    <property type="project" value="UniProtKB-ARBA"/>
</dbReference>
<dbReference type="PANTHER" id="PTHR23113">
    <property type="entry name" value="GUANINE NUCLEOTIDE EXCHANGE FACTOR"/>
    <property type="match status" value="1"/>
</dbReference>
<gene>
    <name evidence="10" type="ORF">KGF57_000276</name>
</gene>
<evidence type="ECO:0000256" key="5">
    <source>
        <dbReference type="PROSITE-ProRule" id="PRU00192"/>
    </source>
</evidence>
<dbReference type="Pfam" id="PF00018">
    <property type="entry name" value="SH3_1"/>
    <property type="match status" value="1"/>
</dbReference>
<dbReference type="GO" id="GO:0005085">
    <property type="term" value="F:guanyl-nucleotide exchange factor activity"/>
    <property type="evidence" value="ECO:0007669"/>
    <property type="project" value="UniProtKB-KW"/>
</dbReference>
<accession>A0AAD5BJQ7</accession>
<keyword evidence="2" id="KW-0132">Cell division</keyword>
<name>A0AAD5BJQ7_9ASCO</name>
<dbReference type="SMART" id="SM00326">
    <property type="entry name" value="SH3"/>
    <property type="match status" value="1"/>
</dbReference>
<evidence type="ECO:0000313" key="11">
    <source>
        <dbReference type="Proteomes" id="UP001204833"/>
    </source>
</evidence>
<dbReference type="InterPro" id="IPR008937">
    <property type="entry name" value="Ras-like_GEF"/>
</dbReference>
<dbReference type="RefSeq" id="XP_051611215.1">
    <property type="nucleotide sequence ID" value="XM_051752104.1"/>
</dbReference>
<evidence type="ECO:0000256" key="1">
    <source>
        <dbReference type="ARBA" id="ARBA00022443"/>
    </source>
</evidence>
<reference evidence="10 11" key="1">
    <citation type="journal article" date="2022" name="DNA Res.">
        <title>Genome analysis of five recently described species of the CUG-Ser clade uncovers Candida theae as a new hybrid lineage with pathogenic potential in the Candida parapsilosis species complex.</title>
        <authorList>
            <person name="Mixao V."/>
            <person name="Del Olmo V."/>
            <person name="Hegedusova E."/>
            <person name="Saus E."/>
            <person name="Pryszcz L."/>
            <person name="Cillingova A."/>
            <person name="Nosek J."/>
            <person name="Gabaldon T."/>
        </authorList>
    </citation>
    <scope>NUCLEOTIDE SEQUENCE [LARGE SCALE GENOMIC DNA]</scope>
    <source>
        <strain evidence="10 11">CBS 12239</strain>
    </source>
</reference>
<dbReference type="PANTHER" id="PTHR23113:SF368">
    <property type="entry name" value="CELL DIVISION CONTROL PROTEIN 25"/>
    <property type="match status" value="1"/>
</dbReference>
<dbReference type="Gene3D" id="2.30.30.40">
    <property type="entry name" value="SH3 Domains"/>
    <property type="match status" value="1"/>
</dbReference>
<dbReference type="Pfam" id="PF00617">
    <property type="entry name" value="RasGEF"/>
    <property type="match status" value="1"/>
</dbReference>
<feature type="compositionally biased region" description="Polar residues" evidence="6">
    <location>
        <begin position="138"/>
        <end position="161"/>
    </location>
</feature>
<evidence type="ECO:0000259" key="8">
    <source>
        <dbReference type="PROSITE" id="PS50009"/>
    </source>
</evidence>
<keyword evidence="1 5" id="KW-0728">SH3 domain</keyword>
<feature type="domain" description="SH3" evidence="7">
    <location>
        <begin position="29"/>
        <end position="93"/>
    </location>
</feature>